<feature type="compositionally biased region" description="Low complexity" evidence="1">
    <location>
        <begin position="300"/>
        <end position="340"/>
    </location>
</feature>
<reference evidence="2" key="1">
    <citation type="submission" date="2020-11" db="EMBL/GenBank/DDBJ databases">
        <authorList>
            <person name="Tran Van P."/>
        </authorList>
    </citation>
    <scope>NUCLEOTIDE SEQUENCE</scope>
</reference>
<name>A0A7R9HBS6_TIMCR</name>
<dbReference type="EMBL" id="OC325627">
    <property type="protein sequence ID" value="CAD7415192.1"/>
    <property type="molecule type" value="Genomic_DNA"/>
</dbReference>
<evidence type="ECO:0000313" key="2">
    <source>
        <dbReference type="EMBL" id="CAD7415192.1"/>
    </source>
</evidence>
<feature type="compositionally biased region" description="Polar residues" evidence="1">
    <location>
        <begin position="137"/>
        <end position="286"/>
    </location>
</feature>
<accession>A0A7R9HBS6</accession>
<sequence length="478" mass="51246">MCRLPGMTVLQWEPLSANDKFSRPRPPRFEAFMMTGDLILNLSRQQQTPGLLPKHQKKVDSLRFMWGPRHGRPSCVPVQGSYPGYVRTSRSEDHLQFQKDASLSTVDIDIDDDVTSSLNTLLDTRPDSGGNVISFNTQPYNGGNVTSSTNTQPYNGGNVTSSTNTQPYNGGNVTSSTNTQPYNGGNVTSSTNTQPYNGGNVTSSTNTQPYNGGNVTSSTNTQPYNGGNVTSSTNTQPYNGGNVTSSTNTQPYNGGNVTSSTNTQPYNGGNVTSSTNTQPYNGGSNTNHEKDRIVWTYNAPVSSPSPSCTSSSEDTSPQRSLSPQSPTSVSSSVMSSNSSSRKGPILAGGDALVSLQPNGELSQSEAISNISSPDYQEEETLDILSARDLMEVSDPSDSDSTLLVSDRTPAAPTNNPTSTQRHTPTGNGGNIVSTHQENVEHRIVIQIRAWYLVHDNCPPGPVPNDSMFKSAWPRKRAE</sequence>
<feature type="compositionally biased region" description="Low complexity" evidence="1">
    <location>
        <begin position="408"/>
        <end position="417"/>
    </location>
</feature>
<feature type="region of interest" description="Disordered" evidence="1">
    <location>
        <begin position="137"/>
        <end position="351"/>
    </location>
</feature>
<feature type="region of interest" description="Disordered" evidence="1">
    <location>
        <begin position="391"/>
        <end position="432"/>
    </location>
</feature>
<feature type="region of interest" description="Disordered" evidence="1">
    <location>
        <begin position="459"/>
        <end position="478"/>
    </location>
</feature>
<gene>
    <name evidence="2" type="ORF">TCEB3V08_LOCUS12347</name>
</gene>
<protein>
    <submittedName>
        <fullName evidence="2">Uncharacterized protein</fullName>
    </submittedName>
</protein>
<proteinExistence type="predicted"/>
<dbReference type="AlphaFoldDB" id="A0A7R9HBS6"/>
<evidence type="ECO:0000256" key="1">
    <source>
        <dbReference type="SAM" id="MobiDB-lite"/>
    </source>
</evidence>
<organism evidence="2">
    <name type="scientific">Timema cristinae</name>
    <name type="common">Walking stick</name>
    <dbReference type="NCBI Taxonomy" id="61476"/>
    <lineage>
        <taxon>Eukaryota</taxon>
        <taxon>Metazoa</taxon>
        <taxon>Ecdysozoa</taxon>
        <taxon>Arthropoda</taxon>
        <taxon>Hexapoda</taxon>
        <taxon>Insecta</taxon>
        <taxon>Pterygota</taxon>
        <taxon>Neoptera</taxon>
        <taxon>Polyneoptera</taxon>
        <taxon>Phasmatodea</taxon>
        <taxon>Timematodea</taxon>
        <taxon>Timematoidea</taxon>
        <taxon>Timematidae</taxon>
        <taxon>Timema</taxon>
    </lineage>
</organism>
<feature type="compositionally biased region" description="Polar residues" evidence="1">
    <location>
        <begin position="418"/>
        <end position="432"/>
    </location>
</feature>